<dbReference type="Pfam" id="PF00593">
    <property type="entry name" value="TonB_dep_Rec_b-barrel"/>
    <property type="match status" value="1"/>
</dbReference>
<dbReference type="NCBIfam" id="TIGR04056">
    <property type="entry name" value="OMP_RagA_SusC"/>
    <property type="match status" value="1"/>
</dbReference>
<evidence type="ECO:0000313" key="13">
    <source>
        <dbReference type="EMBL" id="QGA27728.1"/>
    </source>
</evidence>
<keyword evidence="3 8" id="KW-1134">Transmembrane beta strand</keyword>
<dbReference type="Pfam" id="PF13715">
    <property type="entry name" value="CarbopepD_reg_2"/>
    <property type="match status" value="1"/>
</dbReference>
<dbReference type="Pfam" id="PF07715">
    <property type="entry name" value="Plug"/>
    <property type="match status" value="1"/>
</dbReference>
<dbReference type="RefSeq" id="WP_153512555.1">
    <property type="nucleotide sequence ID" value="NZ_CP045652.1"/>
</dbReference>
<dbReference type="KEGG" id="sphe:GFH32_15990"/>
<dbReference type="Proteomes" id="UP000326921">
    <property type="component" value="Chromosome"/>
</dbReference>
<dbReference type="InterPro" id="IPR036942">
    <property type="entry name" value="Beta-barrel_TonB_sf"/>
</dbReference>
<keyword evidence="5 9" id="KW-0798">TonB box</keyword>
<dbReference type="PROSITE" id="PS52016">
    <property type="entry name" value="TONB_DEPENDENT_REC_3"/>
    <property type="match status" value="1"/>
</dbReference>
<keyword evidence="4 8" id="KW-0812">Transmembrane</keyword>
<evidence type="ECO:0000256" key="6">
    <source>
        <dbReference type="ARBA" id="ARBA00023136"/>
    </source>
</evidence>
<dbReference type="Gene3D" id="2.170.130.10">
    <property type="entry name" value="TonB-dependent receptor, plug domain"/>
    <property type="match status" value="1"/>
</dbReference>
<dbReference type="SUPFAM" id="SSF56935">
    <property type="entry name" value="Porins"/>
    <property type="match status" value="1"/>
</dbReference>
<keyword evidence="6 8" id="KW-0472">Membrane</keyword>
<keyword evidence="7 8" id="KW-0998">Cell outer membrane</keyword>
<evidence type="ECO:0000256" key="4">
    <source>
        <dbReference type="ARBA" id="ARBA00022692"/>
    </source>
</evidence>
<feature type="domain" description="TonB-dependent receptor plug" evidence="12">
    <location>
        <begin position="117"/>
        <end position="239"/>
    </location>
</feature>
<feature type="signal peptide" evidence="10">
    <location>
        <begin position="1"/>
        <end position="21"/>
    </location>
</feature>
<dbReference type="NCBIfam" id="TIGR04057">
    <property type="entry name" value="SusC_RagA_signa"/>
    <property type="match status" value="1"/>
</dbReference>
<keyword evidence="14" id="KW-1185">Reference proteome</keyword>
<protein>
    <submittedName>
        <fullName evidence="13">SusC/RagA family TonB-linked outer membrane protein</fullName>
    </submittedName>
</protein>
<dbReference type="Gene3D" id="2.40.170.20">
    <property type="entry name" value="TonB-dependent receptor, beta-barrel domain"/>
    <property type="match status" value="1"/>
</dbReference>
<keyword evidence="2 8" id="KW-0813">Transport</keyword>
<evidence type="ECO:0000313" key="14">
    <source>
        <dbReference type="Proteomes" id="UP000326921"/>
    </source>
</evidence>
<dbReference type="Gene3D" id="2.60.40.1120">
    <property type="entry name" value="Carboxypeptidase-like, regulatory domain"/>
    <property type="match status" value="1"/>
</dbReference>
<reference evidence="13 14" key="1">
    <citation type="submission" date="2019-10" db="EMBL/GenBank/DDBJ databases">
        <authorList>
            <person name="Dong K."/>
        </authorList>
    </citation>
    <scope>NUCLEOTIDE SEQUENCE [LARGE SCALE GENOMIC DNA]</scope>
    <source>
        <strain evidence="14">dk4302</strain>
    </source>
</reference>
<name>A0A5Q0QHS7_9SPHI</name>
<evidence type="ECO:0000259" key="12">
    <source>
        <dbReference type="Pfam" id="PF07715"/>
    </source>
</evidence>
<dbReference type="EMBL" id="CP045652">
    <property type="protein sequence ID" value="QGA27728.1"/>
    <property type="molecule type" value="Genomic_DNA"/>
</dbReference>
<feature type="domain" description="TonB-dependent receptor-like beta-barrel" evidence="11">
    <location>
        <begin position="438"/>
        <end position="1028"/>
    </location>
</feature>
<evidence type="ECO:0000256" key="9">
    <source>
        <dbReference type="RuleBase" id="RU003357"/>
    </source>
</evidence>
<dbReference type="InterPro" id="IPR012910">
    <property type="entry name" value="Plug_dom"/>
</dbReference>
<evidence type="ECO:0000256" key="10">
    <source>
        <dbReference type="SAM" id="SignalP"/>
    </source>
</evidence>
<organism evidence="13 14">
    <name type="scientific">Sphingobacterium zhuxiongii</name>
    <dbReference type="NCBI Taxonomy" id="2662364"/>
    <lineage>
        <taxon>Bacteria</taxon>
        <taxon>Pseudomonadati</taxon>
        <taxon>Bacteroidota</taxon>
        <taxon>Sphingobacteriia</taxon>
        <taxon>Sphingobacteriales</taxon>
        <taxon>Sphingobacteriaceae</taxon>
        <taxon>Sphingobacterium</taxon>
    </lineage>
</organism>
<evidence type="ECO:0000256" key="7">
    <source>
        <dbReference type="ARBA" id="ARBA00023237"/>
    </source>
</evidence>
<accession>A0A5Q0QHS7</accession>
<evidence type="ECO:0000259" key="11">
    <source>
        <dbReference type="Pfam" id="PF00593"/>
    </source>
</evidence>
<dbReference type="AlphaFoldDB" id="A0A5Q0QHS7"/>
<feature type="chain" id="PRO_5024802467" evidence="10">
    <location>
        <begin position="22"/>
        <end position="1073"/>
    </location>
</feature>
<comment type="subcellular location">
    <subcellularLocation>
        <location evidence="1 8">Cell outer membrane</location>
        <topology evidence="1 8">Multi-pass membrane protein</topology>
    </subcellularLocation>
</comment>
<evidence type="ECO:0000256" key="5">
    <source>
        <dbReference type="ARBA" id="ARBA00023077"/>
    </source>
</evidence>
<dbReference type="InterPro" id="IPR023996">
    <property type="entry name" value="TonB-dep_OMP_SusC/RagA"/>
</dbReference>
<keyword evidence="10" id="KW-0732">Signal</keyword>
<evidence type="ECO:0000256" key="3">
    <source>
        <dbReference type="ARBA" id="ARBA00022452"/>
    </source>
</evidence>
<sequence>MKQKLLSFIFVFTCLVGVAFAQNRQVSGKVTSTDGQALGGVSVSVVGTNTATQTDVDGGFTLSAASDAVLNFSYIGYSSQRVKIAGQTNVNVQLVADQMSLDEVVVTANAIKREKRALGYSAPTLNSDELTDGKNASALNSLAGKVAGVNITSTSNSPGSSSRVVLRGGSSIAGNNQALIVVDGTPIDNSSVIGGASSLSSVDFGNRGNDINPDDIASVTVLKGPAAAALYGSRASNGALIITTKSGQKGAKNEITFSSTNTMSSILKLPEMQNEYGQGYSYYNKAGDLLFDNDPKENWSWGAPFTGEMQEWGQSINGVRQEKPYSAIKNNVRDFFDLGIASDNNLSFSGGTDKSSFYLGLNALNSDGVYPGKKDNFNKYGVRFNGHTDFSNKFSAGISVNYSRINSNNVGGGQGGSSVYNNLLQTPRDIDIVGAKDLTNPYNAYGWVDANGIAHNDVYGYYGAYSMNPYWVLENHNNYNDVNRITGNFNVTYKPLEWLTFQERVGLDNYSDRRRTESPRYSFLPADNVTGNYSEDNIQSSNGEYRIDQMNVNEIVHDFMVTATHDFNDDWNASIMLGNNIRQRKSTTNNVATNESGGLVVPGLYNLDNSNGPLNNISDFISNRRLVGVYADLNVAYKNFLYLQATARNDWSSTLPKKARSFFYPSVSGSFVFSELIENKDILSYGKFRTNWAQVGNDTDPYQTVSSFLRGEINAGFGNTTFPFGNVSALMAGSTIGNAELKPEITQSFEIGTELGFFRNRLSVDFTYYANESRNQILPIPIANSTGYGFAVVNAGKITNKGVELTLRGTPIKRDNFSWELFGTYTKNNSNVVELLDGIDQVSVGGFSGMSIVAAVGKPYGQLYAVTNQTDDQGRTIVSSSTGLPLVTDDAQYLGSYNPKYQASLGTNVNYKNWSLSALFDTKQGGVFFSRTKDIMGFVGTSAETGGDRFGQIFPNSVILDQNGNSVVNTDVTYEKQDYYPSMEAGVNVIDGSYVKLRNLTVSYKFTKEQLAKTPFGAASIGLFGNNLFIWTPSENKYADPEVNSAGAGNAQGFDFTAQPSLRNYGINLKVSF</sequence>
<dbReference type="SUPFAM" id="SSF49464">
    <property type="entry name" value="Carboxypeptidase regulatory domain-like"/>
    <property type="match status" value="1"/>
</dbReference>
<evidence type="ECO:0000256" key="8">
    <source>
        <dbReference type="PROSITE-ProRule" id="PRU01360"/>
    </source>
</evidence>
<proteinExistence type="inferred from homology"/>
<dbReference type="InterPro" id="IPR037066">
    <property type="entry name" value="Plug_dom_sf"/>
</dbReference>
<dbReference type="InterPro" id="IPR000531">
    <property type="entry name" value="Beta-barrel_TonB"/>
</dbReference>
<dbReference type="GO" id="GO:0009279">
    <property type="term" value="C:cell outer membrane"/>
    <property type="evidence" value="ECO:0007669"/>
    <property type="project" value="UniProtKB-SubCell"/>
</dbReference>
<gene>
    <name evidence="13" type="ORF">GFH32_15990</name>
</gene>
<evidence type="ECO:0000256" key="1">
    <source>
        <dbReference type="ARBA" id="ARBA00004571"/>
    </source>
</evidence>
<comment type="similarity">
    <text evidence="8 9">Belongs to the TonB-dependent receptor family.</text>
</comment>
<dbReference type="InterPro" id="IPR008969">
    <property type="entry name" value="CarboxyPept-like_regulatory"/>
</dbReference>
<evidence type="ECO:0000256" key="2">
    <source>
        <dbReference type="ARBA" id="ARBA00022448"/>
    </source>
</evidence>
<dbReference type="InterPro" id="IPR039426">
    <property type="entry name" value="TonB-dep_rcpt-like"/>
</dbReference>
<dbReference type="InterPro" id="IPR023997">
    <property type="entry name" value="TonB-dep_OMP_SusC/RagA_CS"/>
</dbReference>